<dbReference type="GO" id="GO:0009416">
    <property type="term" value="P:response to light stimulus"/>
    <property type="evidence" value="ECO:0007669"/>
    <property type="project" value="UniProtKB-ARBA"/>
</dbReference>
<dbReference type="GO" id="GO:0046686">
    <property type="term" value="P:response to cadmium ion"/>
    <property type="evidence" value="ECO:0007669"/>
    <property type="project" value="UniProtKB-ARBA"/>
</dbReference>
<keyword evidence="15" id="KW-1185">Reference proteome</keyword>
<evidence type="ECO:0000256" key="7">
    <source>
        <dbReference type="ARBA" id="ARBA00023235"/>
    </source>
</evidence>
<dbReference type="InterPro" id="IPR014710">
    <property type="entry name" value="RmlC-like_jellyroll"/>
</dbReference>
<dbReference type="FunFam" id="1.10.441.10:FF:000001">
    <property type="entry name" value="Mannose-6-phosphate isomerase"/>
    <property type="match status" value="1"/>
</dbReference>
<keyword evidence="6 9" id="KW-0862">Zinc</keyword>
<evidence type="ECO:0000256" key="6">
    <source>
        <dbReference type="ARBA" id="ARBA00022833"/>
    </source>
</evidence>
<keyword evidence="7 14" id="KW-0413">Isomerase</keyword>
<dbReference type="InterPro" id="IPR046456">
    <property type="entry name" value="PMI_typeI_C"/>
</dbReference>
<accession>A0AAD8HS95</accession>
<feature type="binding site" evidence="9">
    <location>
        <position position="117"/>
    </location>
    <ligand>
        <name>Zn(2+)</name>
        <dbReference type="ChEBI" id="CHEBI:29105"/>
    </ligand>
</feature>
<dbReference type="EC" id="5.3.1.8" evidence="4"/>
<dbReference type="Pfam" id="PF20512">
    <property type="entry name" value="PMI_typeI_hel"/>
    <property type="match status" value="1"/>
</dbReference>
<dbReference type="CDD" id="cd07011">
    <property type="entry name" value="cupin_PMI_type_I_N"/>
    <property type="match status" value="1"/>
</dbReference>
<comment type="cofactor">
    <cofactor evidence="9">
        <name>Zn(2+)</name>
        <dbReference type="ChEBI" id="CHEBI:29105"/>
    </cofactor>
    <text evidence="9">Binds 1 zinc ion per subunit.</text>
</comment>
<comment type="caution">
    <text evidence="14">The sequence shown here is derived from an EMBL/GenBank/DDBJ whole genome shotgun (WGS) entry which is preliminary data.</text>
</comment>
<dbReference type="PANTHER" id="PTHR10309:SF0">
    <property type="entry name" value="MANNOSE-6-PHOSPHATE ISOMERASE"/>
    <property type="match status" value="1"/>
</dbReference>
<comment type="pathway">
    <text evidence="2">Nucleotide-sugar biosynthesis; GDP-alpha-D-mannose biosynthesis; alpha-D-mannose 1-phosphate from D-fructose 6-phosphate: step 1/2.</text>
</comment>
<dbReference type="PIRSF" id="PIRSF001480">
    <property type="entry name" value="Mannose-6-phosphate_isomerase"/>
    <property type="match status" value="1"/>
</dbReference>
<dbReference type="Gene3D" id="1.10.441.10">
    <property type="entry name" value="Phosphomannose Isomerase, domain 2"/>
    <property type="match status" value="1"/>
</dbReference>
<dbReference type="InterPro" id="IPR011051">
    <property type="entry name" value="RmlC_Cupin_sf"/>
</dbReference>
<dbReference type="InterPro" id="IPR046457">
    <property type="entry name" value="PMI_typeI_cat"/>
</dbReference>
<feature type="binding site" evidence="9">
    <location>
        <position position="144"/>
    </location>
    <ligand>
        <name>Zn(2+)</name>
        <dbReference type="ChEBI" id="CHEBI:29105"/>
    </ligand>
</feature>
<evidence type="ECO:0000313" key="14">
    <source>
        <dbReference type="EMBL" id="KAK1372261.1"/>
    </source>
</evidence>
<dbReference type="GO" id="GO:0008270">
    <property type="term" value="F:zinc ion binding"/>
    <property type="evidence" value="ECO:0007669"/>
    <property type="project" value="InterPro"/>
</dbReference>
<feature type="binding site" evidence="9">
    <location>
        <position position="282"/>
    </location>
    <ligand>
        <name>Zn(2+)</name>
        <dbReference type="ChEBI" id="CHEBI:29105"/>
    </ligand>
</feature>
<reference evidence="14" key="1">
    <citation type="submission" date="2023-02" db="EMBL/GenBank/DDBJ databases">
        <title>Genome of toxic invasive species Heracleum sosnowskyi carries increased number of genes despite the absence of recent whole-genome duplications.</title>
        <authorList>
            <person name="Schelkunov M."/>
            <person name="Shtratnikova V."/>
            <person name="Makarenko M."/>
            <person name="Klepikova A."/>
            <person name="Omelchenko D."/>
            <person name="Novikova G."/>
            <person name="Obukhova E."/>
            <person name="Bogdanov V."/>
            <person name="Penin A."/>
            <person name="Logacheva M."/>
        </authorList>
    </citation>
    <scope>NUCLEOTIDE SEQUENCE</scope>
    <source>
        <strain evidence="14">Hsosn_3</strain>
        <tissue evidence="14">Leaf</tissue>
    </source>
</reference>
<feature type="domain" description="Phosphomannose isomerase type I catalytic" evidence="12">
    <location>
        <begin position="11"/>
        <end position="158"/>
    </location>
</feature>
<dbReference type="InterPro" id="IPR016305">
    <property type="entry name" value="Mannose-6-P_Isomerase"/>
</dbReference>
<comment type="similarity">
    <text evidence="3 10">Belongs to the mannose-6-phosphate isomerase type 1 family.</text>
</comment>
<organism evidence="14 15">
    <name type="scientific">Heracleum sosnowskyi</name>
    <dbReference type="NCBI Taxonomy" id="360622"/>
    <lineage>
        <taxon>Eukaryota</taxon>
        <taxon>Viridiplantae</taxon>
        <taxon>Streptophyta</taxon>
        <taxon>Embryophyta</taxon>
        <taxon>Tracheophyta</taxon>
        <taxon>Spermatophyta</taxon>
        <taxon>Magnoliopsida</taxon>
        <taxon>eudicotyledons</taxon>
        <taxon>Gunneridae</taxon>
        <taxon>Pentapetalae</taxon>
        <taxon>asterids</taxon>
        <taxon>campanulids</taxon>
        <taxon>Apiales</taxon>
        <taxon>Apiaceae</taxon>
        <taxon>Apioideae</taxon>
        <taxon>apioid superclade</taxon>
        <taxon>Tordylieae</taxon>
        <taxon>Tordyliinae</taxon>
        <taxon>Heracleum</taxon>
    </lineage>
</organism>
<evidence type="ECO:0000256" key="4">
    <source>
        <dbReference type="ARBA" id="ARBA00011956"/>
    </source>
</evidence>
<evidence type="ECO:0000256" key="5">
    <source>
        <dbReference type="ARBA" id="ARBA00022723"/>
    </source>
</evidence>
<gene>
    <name evidence="14" type="ORF">POM88_028454</name>
</gene>
<dbReference type="Pfam" id="PF01238">
    <property type="entry name" value="PMI_typeI_C"/>
    <property type="match status" value="1"/>
</dbReference>
<evidence type="ECO:0000256" key="1">
    <source>
        <dbReference type="ARBA" id="ARBA00000757"/>
    </source>
</evidence>
<evidence type="ECO:0000256" key="10">
    <source>
        <dbReference type="RuleBase" id="RU004189"/>
    </source>
</evidence>
<name>A0AAD8HS95_9APIA</name>
<reference evidence="14" key="2">
    <citation type="submission" date="2023-05" db="EMBL/GenBank/DDBJ databases">
        <authorList>
            <person name="Schelkunov M.I."/>
        </authorList>
    </citation>
    <scope>NUCLEOTIDE SEQUENCE</scope>
    <source>
        <strain evidence="14">Hsosn_3</strain>
        <tissue evidence="14">Leaf</tissue>
    </source>
</reference>
<dbReference type="FunFam" id="2.60.120.10:FF:000044">
    <property type="entry name" value="Mannose-6-phosphate isomerase"/>
    <property type="match status" value="1"/>
</dbReference>
<evidence type="ECO:0000256" key="3">
    <source>
        <dbReference type="ARBA" id="ARBA00010772"/>
    </source>
</evidence>
<dbReference type="NCBIfam" id="TIGR00218">
    <property type="entry name" value="manA"/>
    <property type="match status" value="1"/>
</dbReference>
<dbReference type="GO" id="GO:0009298">
    <property type="term" value="P:GDP-mannose biosynthetic process"/>
    <property type="evidence" value="ECO:0007669"/>
    <property type="project" value="InterPro"/>
</dbReference>
<dbReference type="PROSITE" id="PS00965">
    <property type="entry name" value="PMI_I_1"/>
    <property type="match status" value="1"/>
</dbReference>
<dbReference type="Proteomes" id="UP001237642">
    <property type="component" value="Unassembled WGS sequence"/>
</dbReference>
<dbReference type="EMBL" id="JAUIZM010000007">
    <property type="protein sequence ID" value="KAK1372261.1"/>
    <property type="molecule type" value="Genomic_DNA"/>
</dbReference>
<dbReference type="GO" id="GO:0004476">
    <property type="term" value="F:mannose-6-phosphate isomerase activity"/>
    <property type="evidence" value="ECO:0007669"/>
    <property type="project" value="UniProtKB-EC"/>
</dbReference>
<dbReference type="GO" id="GO:0005829">
    <property type="term" value="C:cytosol"/>
    <property type="evidence" value="ECO:0007669"/>
    <property type="project" value="TreeGrafter"/>
</dbReference>
<dbReference type="Gene3D" id="2.60.120.10">
    <property type="entry name" value="Jelly Rolls"/>
    <property type="match status" value="2"/>
</dbReference>
<evidence type="ECO:0000256" key="9">
    <source>
        <dbReference type="PIRSR" id="PIRSR001480-2"/>
    </source>
</evidence>
<evidence type="ECO:0000259" key="12">
    <source>
        <dbReference type="Pfam" id="PF20511"/>
    </source>
</evidence>
<dbReference type="GO" id="GO:0010043">
    <property type="term" value="P:response to zinc ion"/>
    <property type="evidence" value="ECO:0007669"/>
    <property type="project" value="UniProtKB-ARBA"/>
</dbReference>
<dbReference type="PRINTS" id="PR00714">
    <property type="entry name" value="MAN6PISMRASE"/>
</dbReference>
<keyword evidence="5 9" id="KW-0479">Metal-binding</keyword>
<feature type="domain" description="Phosphomannose isomerase type I helical insertion" evidence="13">
    <location>
        <begin position="178"/>
        <end position="262"/>
    </location>
</feature>
<dbReference type="GO" id="GO:0033591">
    <property type="term" value="P:response to L-ascorbic acid"/>
    <property type="evidence" value="ECO:0007669"/>
    <property type="project" value="UniProtKB-ARBA"/>
</dbReference>
<sequence>MEHENGSTRRVQRLKCCVQNYDWGRIGTQSGVGRLFSRNSGVEIDQDKPYAELWMGTHVSAPSFLVDILENDGNFVTLEKWIQQNPNVLGDKVVQNWGTRLPFLFKVLSIRKALSIQAHPDKRLAEILNNANPNTYRDDNHKPEMVIAVTDFEALCSFITFEELKVVLQDVPEISVIVGTAYTEQVLNVRKQDEQEKGKAVLQSIFTQLMSANKEVISTMLRSLIDRLMDEKKARILTSKERLVLRLQNEYPDDVGVIASLFFNYVKLDPGEALYLGANEPHAYIYGECIECMATSDNVVRAGLTSKKRDIEILCSMLTYNQSFPEILKGVPINSNTRRYTPPFDEFEVDHCILQQGASVIFSAQPGPSIFLVTSGNGTMHSETGDIVSEGDVLFAPASTEISVTAASELHLYRAGINSRVF</sequence>
<dbReference type="Pfam" id="PF20511">
    <property type="entry name" value="PMI_typeI_cat"/>
    <property type="match status" value="1"/>
</dbReference>
<feature type="domain" description="Phosphomannose isomerase type I C-terminal" evidence="11">
    <location>
        <begin position="340"/>
        <end position="379"/>
    </location>
</feature>
<feature type="binding site" evidence="9">
    <location>
        <position position="119"/>
    </location>
    <ligand>
        <name>Zn(2+)</name>
        <dbReference type="ChEBI" id="CHEBI:29105"/>
    </ligand>
</feature>
<dbReference type="SUPFAM" id="SSF51182">
    <property type="entry name" value="RmlC-like cupins"/>
    <property type="match status" value="1"/>
</dbReference>
<feature type="active site" evidence="8">
    <location>
        <position position="301"/>
    </location>
</feature>
<dbReference type="AlphaFoldDB" id="A0AAD8HS95"/>
<dbReference type="GO" id="GO:0005975">
    <property type="term" value="P:carbohydrate metabolic process"/>
    <property type="evidence" value="ECO:0007669"/>
    <property type="project" value="InterPro"/>
</dbReference>
<evidence type="ECO:0000259" key="11">
    <source>
        <dbReference type="Pfam" id="PF01238"/>
    </source>
</evidence>
<evidence type="ECO:0000313" key="15">
    <source>
        <dbReference type="Proteomes" id="UP001237642"/>
    </source>
</evidence>
<evidence type="ECO:0000256" key="8">
    <source>
        <dbReference type="PIRSR" id="PIRSR001480-1"/>
    </source>
</evidence>
<dbReference type="InterPro" id="IPR018050">
    <property type="entry name" value="Pmannose_isomerase-type1_CS"/>
</dbReference>
<dbReference type="PANTHER" id="PTHR10309">
    <property type="entry name" value="MANNOSE-6-PHOSPHATE ISOMERASE"/>
    <property type="match status" value="1"/>
</dbReference>
<evidence type="ECO:0000256" key="2">
    <source>
        <dbReference type="ARBA" id="ARBA00004666"/>
    </source>
</evidence>
<comment type="catalytic activity">
    <reaction evidence="1">
        <text>D-mannose 6-phosphate = D-fructose 6-phosphate</text>
        <dbReference type="Rhea" id="RHEA:12356"/>
        <dbReference type="ChEBI" id="CHEBI:58735"/>
        <dbReference type="ChEBI" id="CHEBI:61527"/>
        <dbReference type="EC" id="5.3.1.8"/>
    </reaction>
</comment>
<protein>
    <recommendedName>
        <fullName evidence="4">mannose-6-phosphate isomerase</fullName>
        <ecNumber evidence="4">5.3.1.8</ecNumber>
    </recommendedName>
</protein>
<proteinExistence type="inferred from homology"/>
<dbReference type="InterPro" id="IPR001250">
    <property type="entry name" value="Man6P_Isoase-1"/>
</dbReference>
<dbReference type="InterPro" id="IPR046458">
    <property type="entry name" value="PMI_typeI_hel"/>
</dbReference>
<evidence type="ECO:0000259" key="13">
    <source>
        <dbReference type="Pfam" id="PF20512"/>
    </source>
</evidence>